<dbReference type="InterPro" id="IPR013131">
    <property type="entry name" value="Mannitol_DH_N"/>
</dbReference>
<evidence type="ECO:0000256" key="1">
    <source>
        <dbReference type="ARBA" id="ARBA00006541"/>
    </source>
</evidence>
<gene>
    <name evidence="7" type="primary">mtlD</name>
    <name evidence="10" type="ORF">Clopa_1399</name>
</gene>
<dbReference type="EC" id="1.1.1.17" evidence="2 7"/>
<dbReference type="OrthoDB" id="271711at2"/>
<dbReference type="Pfam" id="PF01232">
    <property type="entry name" value="Mannitol_dh"/>
    <property type="match status" value="1"/>
</dbReference>
<dbReference type="SUPFAM" id="SSF48179">
    <property type="entry name" value="6-phosphogluconate dehydrogenase C-terminal domain-like"/>
    <property type="match status" value="1"/>
</dbReference>
<dbReference type="InterPro" id="IPR008927">
    <property type="entry name" value="6-PGluconate_DH-like_C_sf"/>
</dbReference>
<dbReference type="KEGG" id="cpas:Clopa_1399"/>
<evidence type="ECO:0000313" key="11">
    <source>
        <dbReference type="Proteomes" id="UP000013523"/>
    </source>
</evidence>
<dbReference type="STRING" id="86416.Clopa_1399"/>
<dbReference type="EMBL" id="CP003261">
    <property type="protein sequence ID" value="AGK96375.1"/>
    <property type="molecule type" value="Genomic_DNA"/>
</dbReference>
<proteinExistence type="inferred from homology"/>
<dbReference type="GO" id="GO:0008926">
    <property type="term" value="F:mannitol-1-phosphate 5-dehydrogenase activity"/>
    <property type="evidence" value="ECO:0007669"/>
    <property type="project" value="UniProtKB-UniRule"/>
</dbReference>
<evidence type="ECO:0000256" key="3">
    <source>
        <dbReference type="ARBA" id="ARBA00016219"/>
    </source>
</evidence>
<dbReference type="HOGENOM" id="CLU_036089_2_0_9"/>
<evidence type="ECO:0000256" key="2">
    <source>
        <dbReference type="ARBA" id="ARBA00012939"/>
    </source>
</evidence>
<dbReference type="GO" id="GO:0005829">
    <property type="term" value="C:cytosol"/>
    <property type="evidence" value="ECO:0007669"/>
    <property type="project" value="TreeGrafter"/>
</dbReference>
<dbReference type="Gene3D" id="3.40.50.720">
    <property type="entry name" value="NAD(P)-binding Rossmann-like Domain"/>
    <property type="match status" value="1"/>
</dbReference>
<evidence type="ECO:0000256" key="6">
    <source>
        <dbReference type="ARBA" id="ARBA00048615"/>
    </source>
</evidence>
<dbReference type="AlphaFoldDB" id="R4K9Q6"/>
<dbReference type="PANTHER" id="PTHR30524:SF0">
    <property type="entry name" value="ALTRONATE OXIDOREDUCTASE-RELATED"/>
    <property type="match status" value="1"/>
</dbReference>
<dbReference type="InterPro" id="IPR036291">
    <property type="entry name" value="NAD(P)-bd_dom_sf"/>
</dbReference>
<dbReference type="InterPro" id="IPR013118">
    <property type="entry name" value="Mannitol_DH_C"/>
</dbReference>
<dbReference type="Gene3D" id="1.10.1040.10">
    <property type="entry name" value="N-(1-d-carboxylethyl)-l-norvaline Dehydrogenase, domain 2"/>
    <property type="match status" value="1"/>
</dbReference>
<dbReference type="GO" id="GO:0019592">
    <property type="term" value="P:mannitol catabolic process"/>
    <property type="evidence" value="ECO:0007669"/>
    <property type="project" value="TreeGrafter"/>
</dbReference>
<dbReference type="HAMAP" id="MF_00196">
    <property type="entry name" value="Mannitol_dehydrog"/>
    <property type="match status" value="1"/>
</dbReference>
<reference evidence="10 11" key="1">
    <citation type="submission" date="2012-01" db="EMBL/GenBank/DDBJ databases">
        <title>Complete sequence of chromosome of Clostridium pasteurianum BC1.</title>
        <authorList>
            <consortium name="US DOE Joint Genome Institute"/>
            <person name="Lucas S."/>
            <person name="Han J."/>
            <person name="Lapidus A."/>
            <person name="Cheng J.-F."/>
            <person name="Goodwin L."/>
            <person name="Pitluck S."/>
            <person name="Peters L."/>
            <person name="Mikhailova N."/>
            <person name="Teshima H."/>
            <person name="Detter J.C."/>
            <person name="Han C."/>
            <person name="Tapia R."/>
            <person name="Land M."/>
            <person name="Hauser L."/>
            <person name="Kyrpides N."/>
            <person name="Ivanova N."/>
            <person name="Pagani I."/>
            <person name="Dunn J."/>
            <person name="Taghavi S."/>
            <person name="Francis A."/>
            <person name="van der Lelie D."/>
            <person name="Woyke T."/>
        </authorList>
    </citation>
    <scope>NUCLEOTIDE SEQUENCE [LARGE SCALE GENOMIC DNA]</scope>
    <source>
        <strain evidence="10 11">BC1</strain>
    </source>
</reference>
<feature type="domain" description="Mannitol dehydrogenase N-terminal" evidence="8">
    <location>
        <begin position="1"/>
        <end position="194"/>
    </location>
</feature>
<evidence type="ECO:0000256" key="7">
    <source>
        <dbReference type="HAMAP-Rule" id="MF_00196"/>
    </source>
</evidence>
<dbReference type="Pfam" id="PF08125">
    <property type="entry name" value="Mannitol_dh_C"/>
    <property type="match status" value="1"/>
</dbReference>
<dbReference type="PANTHER" id="PTHR30524">
    <property type="entry name" value="MANNITOL-1-PHOSPHATE 5-DEHYDROGENASE"/>
    <property type="match status" value="1"/>
</dbReference>
<protein>
    <recommendedName>
        <fullName evidence="3 7">Mannitol-1-phosphate 5-dehydrogenase</fullName>
        <ecNumber evidence="2 7">1.1.1.17</ecNumber>
    </recommendedName>
</protein>
<evidence type="ECO:0000256" key="5">
    <source>
        <dbReference type="ARBA" id="ARBA00023027"/>
    </source>
</evidence>
<dbReference type="NCBIfam" id="NF002652">
    <property type="entry name" value="PRK02318.2-5"/>
    <property type="match status" value="1"/>
</dbReference>
<feature type="binding site" evidence="7">
    <location>
        <begin position="3"/>
        <end position="14"/>
    </location>
    <ligand>
        <name>NAD(+)</name>
        <dbReference type="ChEBI" id="CHEBI:57540"/>
    </ligand>
</feature>
<sequence length="384" mass="43723">MKAVHFGAGNIGRGFIGYLLSKSEYDITFVDISDFLVDNINEYGKYKVITLSDSKSEEEIDNVKAVSLNDTEKLEKIILEADLITTSIGANNLKSTGELLNKLLMKRFKICGDKLLDIIACENALFATNILKESILEEATQEFKDYLDKSVGFPNSTVDRIVPNVKIKKESPIDVAVEDFYEWDIEKNNVKINNNIVGAAYVDNLEPYLERKLFLLNGAHAATAYIGYIKGYKFIHEAIKDEFIRNIAIGFHKEAIQALSKKHNLDIKLLNEYSQKLIKRFENFYLQDELFRVGRDPMRKLSSNDRLITPLKLCYKLDMKYDNILYGVAAGFLFNYSGDEKAEKIQNSILSEGIHTTICNITGLEENNVLVNMIEDKYKELSNL</sequence>
<evidence type="ECO:0000256" key="4">
    <source>
        <dbReference type="ARBA" id="ARBA00023002"/>
    </source>
</evidence>
<accession>R4K9Q6</accession>
<dbReference type="InterPro" id="IPR023028">
    <property type="entry name" value="Mannitol_1_phos_5_DH"/>
</dbReference>
<comment type="catalytic activity">
    <reaction evidence="6 7">
        <text>D-mannitol 1-phosphate + NAD(+) = beta-D-fructose 6-phosphate + NADH + H(+)</text>
        <dbReference type="Rhea" id="RHEA:19661"/>
        <dbReference type="ChEBI" id="CHEBI:15378"/>
        <dbReference type="ChEBI" id="CHEBI:57540"/>
        <dbReference type="ChEBI" id="CHEBI:57634"/>
        <dbReference type="ChEBI" id="CHEBI:57945"/>
        <dbReference type="ChEBI" id="CHEBI:61381"/>
        <dbReference type="EC" id="1.1.1.17"/>
    </reaction>
</comment>
<dbReference type="PATRIC" id="fig|86416.3.peg.1396"/>
<evidence type="ECO:0000259" key="9">
    <source>
        <dbReference type="Pfam" id="PF08125"/>
    </source>
</evidence>
<dbReference type="PRINTS" id="PR00084">
    <property type="entry name" value="MTLDHDRGNASE"/>
</dbReference>
<dbReference type="InterPro" id="IPR000669">
    <property type="entry name" value="Mannitol_DH"/>
</dbReference>
<dbReference type="RefSeq" id="WP_015614697.1">
    <property type="nucleotide sequence ID" value="NC_021182.1"/>
</dbReference>
<evidence type="ECO:0000259" key="8">
    <source>
        <dbReference type="Pfam" id="PF01232"/>
    </source>
</evidence>
<dbReference type="Proteomes" id="UP000013523">
    <property type="component" value="Chromosome"/>
</dbReference>
<keyword evidence="11" id="KW-1185">Reference proteome</keyword>
<evidence type="ECO:0000313" key="10">
    <source>
        <dbReference type="EMBL" id="AGK96375.1"/>
    </source>
</evidence>
<dbReference type="InterPro" id="IPR013328">
    <property type="entry name" value="6PGD_dom2"/>
</dbReference>
<keyword evidence="4 7" id="KW-0560">Oxidoreductase</keyword>
<comment type="similarity">
    <text evidence="1 7">Belongs to the mannitol dehydrogenase family.</text>
</comment>
<dbReference type="InterPro" id="IPR023027">
    <property type="entry name" value="Mannitol_DH_CS"/>
</dbReference>
<dbReference type="NCBIfam" id="NF002653">
    <property type="entry name" value="PRK02318.2-6"/>
    <property type="match status" value="1"/>
</dbReference>
<dbReference type="eggNOG" id="COG0246">
    <property type="taxonomic scope" value="Bacteria"/>
</dbReference>
<dbReference type="PROSITE" id="PS00974">
    <property type="entry name" value="MANNITOL_DHGENASE"/>
    <property type="match status" value="1"/>
</dbReference>
<organism evidence="10 11">
    <name type="scientific">Clostridium pasteurianum BC1</name>
    <dbReference type="NCBI Taxonomy" id="86416"/>
    <lineage>
        <taxon>Bacteria</taxon>
        <taxon>Bacillati</taxon>
        <taxon>Bacillota</taxon>
        <taxon>Clostridia</taxon>
        <taxon>Eubacteriales</taxon>
        <taxon>Clostridiaceae</taxon>
        <taxon>Clostridium</taxon>
    </lineage>
</organism>
<feature type="domain" description="Mannitol dehydrogenase C-terminal" evidence="9">
    <location>
        <begin position="204"/>
        <end position="381"/>
    </location>
</feature>
<name>R4K9Q6_CLOPA</name>
<dbReference type="SUPFAM" id="SSF51735">
    <property type="entry name" value="NAD(P)-binding Rossmann-fold domains"/>
    <property type="match status" value="1"/>
</dbReference>
<keyword evidence="5 7" id="KW-0520">NAD</keyword>